<dbReference type="InterPro" id="IPR006260">
    <property type="entry name" value="TonB/TolA_C"/>
</dbReference>
<keyword evidence="5" id="KW-0812">Transmembrane</keyword>
<feature type="region of interest" description="Disordered" evidence="9">
    <location>
        <begin position="25"/>
        <end position="44"/>
    </location>
</feature>
<evidence type="ECO:0000256" key="8">
    <source>
        <dbReference type="ARBA" id="ARBA00023237"/>
    </source>
</evidence>
<dbReference type="GO" id="GO:0044718">
    <property type="term" value="P:siderophore transmembrane transport"/>
    <property type="evidence" value="ECO:0007669"/>
    <property type="project" value="TreeGrafter"/>
</dbReference>
<dbReference type="InterPro" id="IPR037066">
    <property type="entry name" value="Plug_dom_sf"/>
</dbReference>
<dbReference type="Proteomes" id="UP000014803">
    <property type="component" value="Chromosome"/>
</dbReference>
<evidence type="ECO:0000256" key="1">
    <source>
        <dbReference type="ARBA" id="ARBA00004167"/>
    </source>
</evidence>
<feature type="domain" description="TonB C-terminal" evidence="11">
    <location>
        <begin position="50"/>
        <end position="108"/>
    </location>
</feature>
<dbReference type="AlphaFoldDB" id="S4YEQ7"/>
<evidence type="ECO:0000256" key="5">
    <source>
        <dbReference type="ARBA" id="ARBA00022692"/>
    </source>
</evidence>
<evidence type="ECO:0000256" key="7">
    <source>
        <dbReference type="ARBA" id="ARBA00023136"/>
    </source>
</evidence>
<dbReference type="NCBIfam" id="TIGR01352">
    <property type="entry name" value="tonB_Cterm"/>
    <property type="match status" value="1"/>
</dbReference>
<dbReference type="KEGG" id="scu:SCE1572_46910"/>
<keyword evidence="10" id="KW-0732">Signal</keyword>
<dbReference type="PATRIC" id="fig|1254432.3.peg.10608"/>
<name>S4YEQ7_SORCE</name>
<dbReference type="GO" id="GO:0009279">
    <property type="term" value="C:cell outer membrane"/>
    <property type="evidence" value="ECO:0007669"/>
    <property type="project" value="UniProtKB-SubCell"/>
</dbReference>
<dbReference type="Gene3D" id="2.170.130.10">
    <property type="entry name" value="TonB-dependent receptor, plug domain"/>
    <property type="match status" value="1"/>
</dbReference>
<sequence length="860" mass="92314">MCSRFGCTGAALALLVAVVPARGEVSPPRATEAPAPAWPGGAPSPEDVLVPVELTVRADGTVEDARVEASVEPRLDAAALEAVRRWRFEPAVRDGRPVAAKIRVAVRFQGEDRQVAAPPSGGPPSPPAPAAASTPTPAPPASATAPASTTTTRDAPVRPAVEVVVVGARRPAPPVAASDFRVHVGQLRDVPRGSAEQMLTLAPGFYLENHSGEGHPSAVFLRGFSAGEGQDIEFVADGVPLNEVSNAHGHGYADSLFLIPELVRELRIVEGPFDPRQGDFAVAGTVSYELGLEPRGVIAEAGYGSFNTRELLLLWGPAGTPAGTFAGVHAEQGDGFGPNRAHAAARFLGQLELRRDEATRMFVTASGYVTRFDSAGVIREADVAARALDCPKDDDSQFFCLYDPNQGGAVGRFGASLRREHRGEAHADTQQLFATVRRLRMRENLTGYMTDVGAIGEPQRGDGTEQIYRTATVGARGSYTRWLDWLSHRQEAEIGFFARYDDGETRQRRLRRASGVPYRVDFDNDFGIGNIAGYVAFRFRPWRPLVLRGGVRLDTFFFSVEDRNRPTSDRSGEREPSDIVEALGVALGPRLSADMTLAPGLSVVASYGAGSRSSDAQALSDGEFAPFARVHAAETGLVFERGRGGPLELSARALAYYTRVERDLVLDETRGRNVLAGASNRFGALATARLVSSAGVDTQASLTYAEAYLPPAGASWYELTAGPRMPYIPRWVARLDTSVRRQVALGGERFQAGLALGTSYVAPRPLPLEQLGRDTLTVDAAGRLRWRMVEVGLEVTNALDRRNHAAEFNYASNFASPDAPPSRLAARHFAGAPPRQFLGTLRVYLGAPPEPEETKDATVP</sequence>
<proteinExistence type="predicted"/>
<evidence type="ECO:0000256" key="3">
    <source>
        <dbReference type="ARBA" id="ARBA00022448"/>
    </source>
</evidence>
<keyword evidence="8" id="KW-0998">Cell outer membrane</keyword>
<dbReference type="GO" id="GO:0015344">
    <property type="term" value="F:siderophore uptake transmembrane transporter activity"/>
    <property type="evidence" value="ECO:0007669"/>
    <property type="project" value="TreeGrafter"/>
</dbReference>
<dbReference type="InterPro" id="IPR036942">
    <property type="entry name" value="Beta-barrel_TonB_sf"/>
</dbReference>
<dbReference type="eggNOG" id="COG0810">
    <property type="taxonomic scope" value="Bacteria"/>
</dbReference>
<evidence type="ECO:0000256" key="6">
    <source>
        <dbReference type="ARBA" id="ARBA00022989"/>
    </source>
</evidence>
<evidence type="ECO:0000259" key="11">
    <source>
        <dbReference type="Pfam" id="PF03544"/>
    </source>
</evidence>
<evidence type="ECO:0008006" key="15">
    <source>
        <dbReference type="Google" id="ProtNLM"/>
    </source>
</evidence>
<keyword evidence="3" id="KW-0813">Transport</keyword>
<evidence type="ECO:0000256" key="4">
    <source>
        <dbReference type="ARBA" id="ARBA00022452"/>
    </source>
</evidence>
<feature type="compositionally biased region" description="Pro residues" evidence="9">
    <location>
        <begin position="120"/>
        <end position="129"/>
    </location>
</feature>
<dbReference type="Gene3D" id="3.30.1150.10">
    <property type="match status" value="1"/>
</dbReference>
<feature type="compositionally biased region" description="Low complexity" evidence="9">
    <location>
        <begin position="130"/>
        <end position="156"/>
    </location>
</feature>
<accession>S4YEQ7</accession>
<dbReference type="PANTHER" id="PTHR30069:SF49">
    <property type="entry name" value="OUTER MEMBRANE PROTEIN C"/>
    <property type="match status" value="1"/>
</dbReference>
<dbReference type="HOGENOM" id="CLU_016085_0_0_7"/>
<evidence type="ECO:0000313" key="13">
    <source>
        <dbReference type="EMBL" id="AGP41368.1"/>
    </source>
</evidence>
<dbReference type="SUPFAM" id="SSF56935">
    <property type="entry name" value="Porins"/>
    <property type="match status" value="1"/>
</dbReference>
<evidence type="ECO:0000259" key="12">
    <source>
        <dbReference type="Pfam" id="PF07715"/>
    </source>
</evidence>
<keyword evidence="4" id="KW-1134">Transmembrane beta strand</keyword>
<feature type="compositionally biased region" description="Low complexity" evidence="9">
    <location>
        <begin position="30"/>
        <end position="44"/>
    </location>
</feature>
<reference evidence="13 14" key="1">
    <citation type="journal article" date="2013" name="Sci. Rep.">
        <title>Extraordinary expansion of a Sorangium cellulosum genome from an alkaline milieu.</title>
        <authorList>
            <person name="Han K."/>
            <person name="Li Z.F."/>
            <person name="Peng R."/>
            <person name="Zhu L.P."/>
            <person name="Zhou T."/>
            <person name="Wang L.G."/>
            <person name="Li S.G."/>
            <person name="Zhang X.B."/>
            <person name="Hu W."/>
            <person name="Wu Z.H."/>
            <person name="Qin N."/>
            <person name="Li Y.Z."/>
        </authorList>
    </citation>
    <scope>NUCLEOTIDE SEQUENCE [LARGE SCALE GENOMIC DNA]</scope>
    <source>
        <strain evidence="13 14">So0157-2</strain>
    </source>
</reference>
<keyword evidence="7" id="KW-0472">Membrane</keyword>
<dbReference type="InterPro" id="IPR039426">
    <property type="entry name" value="TonB-dep_rcpt-like"/>
</dbReference>
<dbReference type="eggNOG" id="COG4772">
    <property type="taxonomic scope" value="Bacteria"/>
</dbReference>
<dbReference type="EMBL" id="CP003969">
    <property type="protein sequence ID" value="AGP41368.1"/>
    <property type="molecule type" value="Genomic_DNA"/>
</dbReference>
<protein>
    <recommendedName>
        <fullName evidence="15">TonB-denpendent receptor</fullName>
    </recommendedName>
</protein>
<dbReference type="SUPFAM" id="SSF74653">
    <property type="entry name" value="TolA/TonB C-terminal domain"/>
    <property type="match status" value="1"/>
</dbReference>
<keyword evidence="6" id="KW-1133">Transmembrane helix</keyword>
<feature type="chain" id="PRO_5004526231" description="TonB-denpendent receptor" evidence="10">
    <location>
        <begin position="24"/>
        <end position="860"/>
    </location>
</feature>
<feature type="region of interest" description="Disordered" evidence="9">
    <location>
        <begin position="113"/>
        <end position="156"/>
    </location>
</feature>
<evidence type="ECO:0000256" key="10">
    <source>
        <dbReference type="SAM" id="SignalP"/>
    </source>
</evidence>
<dbReference type="Pfam" id="PF03544">
    <property type="entry name" value="TonB_C"/>
    <property type="match status" value="1"/>
</dbReference>
<feature type="signal peptide" evidence="10">
    <location>
        <begin position="1"/>
        <end position="23"/>
    </location>
</feature>
<evidence type="ECO:0000256" key="2">
    <source>
        <dbReference type="ARBA" id="ARBA00004571"/>
    </source>
</evidence>
<evidence type="ECO:0000313" key="14">
    <source>
        <dbReference type="Proteomes" id="UP000014803"/>
    </source>
</evidence>
<comment type="subcellular location">
    <subcellularLocation>
        <location evidence="2">Cell outer membrane</location>
        <topology evidence="2">Multi-pass membrane protein</topology>
    </subcellularLocation>
    <subcellularLocation>
        <location evidence="1">Membrane</location>
        <topology evidence="1">Single-pass membrane protein</topology>
    </subcellularLocation>
</comment>
<evidence type="ECO:0000256" key="9">
    <source>
        <dbReference type="SAM" id="MobiDB-lite"/>
    </source>
</evidence>
<gene>
    <name evidence="13" type="ORF">SCE1572_46910</name>
</gene>
<dbReference type="STRING" id="1254432.SCE1572_46910"/>
<dbReference type="InterPro" id="IPR012910">
    <property type="entry name" value="Plug_dom"/>
</dbReference>
<organism evidence="13 14">
    <name type="scientific">Sorangium cellulosum So0157-2</name>
    <dbReference type="NCBI Taxonomy" id="1254432"/>
    <lineage>
        <taxon>Bacteria</taxon>
        <taxon>Pseudomonadati</taxon>
        <taxon>Myxococcota</taxon>
        <taxon>Polyangia</taxon>
        <taxon>Polyangiales</taxon>
        <taxon>Polyangiaceae</taxon>
        <taxon>Sorangium</taxon>
    </lineage>
</organism>
<dbReference type="InterPro" id="IPR037682">
    <property type="entry name" value="TonB_C"/>
</dbReference>
<dbReference type="PANTHER" id="PTHR30069">
    <property type="entry name" value="TONB-DEPENDENT OUTER MEMBRANE RECEPTOR"/>
    <property type="match status" value="1"/>
</dbReference>
<feature type="domain" description="TonB-dependent receptor plug" evidence="12">
    <location>
        <begin position="186"/>
        <end position="285"/>
    </location>
</feature>
<dbReference type="Gene3D" id="2.40.170.20">
    <property type="entry name" value="TonB-dependent receptor, beta-barrel domain"/>
    <property type="match status" value="1"/>
</dbReference>
<dbReference type="Pfam" id="PF07715">
    <property type="entry name" value="Plug"/>
    <property type="match status" value="1"/>
</dbReference>